<evidence type="ECO:0000313" key="12">
    <source>
        <dbReference type="Proteomes" id="UP001177023"/>
    </source>
</evidence>
<dbReference type="PROSITE" id="PS51421">
    <property type="entry name" value="RAS"/>
    <property type="match status" value="1"/>
</dbReference>
<dbReference type="EMBL" id="CATQJA010002690">
    <property type="protein sequence ID" value="CAJ0584268.1"/>
    <property type="molecule type" value="Genomic_DNA"/>
</dbReference>
<keyword evidence="6" id="KW-0472">Membrane</keyword>
<keyword evidence="5" id="KW-0342">GTP-binding</keyword>
<dbReference type="PANTHER" id="PTHR46149">
    <property type="entry name" value="MIP08469P"/>
    <property type="match status" value="1"/>
</dbReference>
<dbReference type="InterPro" id="IPR005225">
    <property type="entry name" value="Small_GTP-bd"/>
</dbReference>
<evidence type="ECO:0000313" key="11">
    <source>
        <dbReference type="EMBL" id="CAJ0584268.1"/>
    </source>
</evidence>
<dbReference type="PROSITE" id="PS51419">
    <property type="entry name" value="RAB"/>
    <property type="match status" value="1"/>
</dbReference>
<evidence type="ECO:0000256" key="4">
    <source>
        <dbReference type="ARBA" id="ARBA00022741"/>
    </source>
</evidence>
<dbReference type="InterPro" id="IPR052236">
    <property type="entry name" value="Small_GTPase_RasD"/>
</dbReference>
<evidence type="ECO:0000256" key="10">
    <source>
        <dbReference type="SAM" id="MobiDB-lite"/>
    </source>
</evidence>
<dbReference type="GO" id="GO:0005886">
    <property type="term" value="C:plasma membrane"/>
    <property type="evidence" value="ECO:0007669"/>
    <property type="project" value="UniProtKB-SubCell"/>
</dbReference>
<evidence type="ECO:0000256" key="2">
    <source>
        <dbReference type="ARBA" id="ARBA00022475"/>
    </source>
</evidence>
<protein>
    <submittedName>
        <fullName evidence="11">Uncharacterized protein</fullName>
    </submittedName>
</protein>
<evidence type="ECO:0000256" key="3">
    <source>
        <dbReference type="ARBA" id="ARBA00022481"/>
    </source>
</evidence>
<feature type="non-terminal residue" evidence="11">
    <location>
        <position position="348"/>
    </location>
</feature>
<dbReference type="PANTHER" id="PTHR46149:SF7">
    <property type="entry name" value="GTP-BINDING PROTEIN DI-RAS2"/>
    <property type="match status" value="1"/>
</dbReference>
<keyword evidence="2" id="KW-1003">Cell membrane</keyword>
<dbReference type="InterPro" id="IPR001806">
    <property type="entry name" value="Small_GTPase"/>
</dbReference>
<evidence type="ECO:0000256" key="6">
    <source>
        <dbReference type="ARBA" id="ARBA00023136"/>
    </source>
</evidence>
<comment type="caution">
    <text evidence="11">The sequence shown here is derived from an EMBL/GenBank/DDBJ whole genome shotgun (WGS) entry which is preliminary data.</text>
</comment>
<evidence type="ECO:0000256" key="8">
    <source>
        <dbReference type="ARBA" id="ARBA00023289"/>
    </source>
</evidence>
<keyword evidence="4" id="KW-0547">Nucleotide-binding</keyword>
<dbReference type="PRINTS" id="PR00449">
    <property type="entry name" value="RASTRNSFRMNG"/>
</dbReference>
<evidence type="ECO:0000256" key="5">
    <source>
        <dbReference type="ARBA" id="ARBA00023134"/>
    </source>
</evidence>
<dbReference type="InterPro" id="IPR027417">
    <property type="entry name" value="P-loop_NTPase"/>
</dbReference>
<reference evidence="11" key="1">
    <citation type="submission" date="2023-06" db="EMBL/GenBank/DDBJ databases">
        <authorList>
            <person name="Delattre M."/>
        </authorList>
    </citation>
    <scope>NUCLEOTIDE SEQUENCE</scope>
    <source>
        <strain evidence="11">AF72</strain>
    </source>
</reference>
<dbReference type="NCBIfam" id="TIGR00231">
    <property type="entry name" value="small_GTP"/>
    <property type="match status" value="1"/>
</dbReference>
<keyword evidence="8" id="KW-0636">Prenylation</keyword>
<accession>A0AA36G8U1</accession>
<organism evidence="11 12">
    <name type="scientific">Mesorhabditis spiculigera</name>
    <dbReference type="NCBI Taxonomy" id="96644"/>
    <lineage>
        <taxon>Eukaryota</taxon>
        <taxon>Metazoa</taxon>
        <taxon>Ecdysozoa</taxon>
        <taxon>Nematoda</taxon>
        <taxon>Chromadorea</taxon>
        <taxon>Rhabditida</taxon>
        <taxon>Rhabditina</taxon>
        <taxon>Rhabditomorpha</taxon>
        <taxon>Rhabditoidea</taxon>
        <taxon>Rhabditidae</taxon>
        <taxon>Mesorhabditinae</taxon>
        <taxon>Mesorhabditis</taxon>
    </lineage>
</organism>
<keyword evidence="12" id="KW-1185">Reference proteome</keyword>
<comment type="subcellular location">
    <subcellularLocation>
        <location evidence="1">Cell membrane</location>
        <topology evidence="1">Lipid-anchor</topology>
    </subcellularLocation>
</comment>
<sequence>MLPHQQRKLSYCGYDRKAPDRCMGEERYRLVVLGSAKVGKTSLIRQYLYHEFSEKYKETIEDLHSRQFRIQGIPLPLDILDTNFNFPDMRRLAISTASAFLLVFSVDDVQTFKEMSDLWQEICDRRPDIALLPTVVVGNKCDLGSKKIFEATATAFTKRLSGDVRYLEVSAKNNLRVVDIFRQLLEISGFPRCKGINLPTPLKASGGRLEDLGEESKEGSPILRRYNTTRERPTNRQIFMHKEAFKENEVQAKESPPLNHQASHPLLSLSERILGHNDLKRNRSLRMKSPRREKDTIEKKSLDDTETKPLSRSGSLIRRTKHLSLKMRRHGDKQESPQVVDESDCRIQ</sequence>
<feature type="region of interest" description="Disordered" evidence="10">
    <location>
        <begin position="270"/>
        <end position="348"/>
    </location>
</feature>
<dbReference type="SMART" id="SM00173">
    <property type="entry name" value="RAS"/>
    <property type="match status" value="1"/>
</dbReference>
<feature type="compositionally biased region" description="Basic residues" evidence="10">
    <location>
        <begin position="318"/>
        <end position="331"/>
    </location>
</feature>
<dbReference type="GO" id="GO:0005525">
    <property type="term" value="F:GTP binding"/>
    <property type="evidence" value="ECO:0007669"/>
    <property type="project" value="UniProtKB-KW"/>
</dbReference>
<comment type="similarity">
    <text evidence="9">Belongs to the small GTPase superfamily. RasD family.</text>
</comment>
<dbReference type="AlphaFoldDB" id="A0AA36G8U1"/>
<gene>
    <name evidence="11" type="ORF">MSPICULIGERA_LOCUS22327</name>
</gene>
<feature type="compositionally biased region" description="Basic and acidic residues" evidence="10">
    <location>
        <begin position="290"/>
        <end position="309"/>
    </location>
</feature>
<evidence type="ECO:0000256" key="7">
    <source>
        <dbReference type="ARBA" id="ARBA00023288"/>
    </source>
</evidence>
<evidence type="ECO:0000256" key="1">
    <source>
        <dbReference type="ARBA" id="ARBA00004193"/>
    </source>
</evidence>
<dbReference type="SUPFAM" id="SSF52540">
    <property type="entry name" value="P-loop containing nucleoside triphosphate hydrolases"/>
    <property type="match status" value="1"/>
</dbReference>
<dbReference type="FunFam" id="3.40.50.300:FF:000475">
    <property type="entry name" value="GTP-binding protein Rhes"/>
    <property type="match status" value="1"/>
</dbReference>
<name>A0AA36G8U1_9BILA</name>
<dbReference type="Pfam" id="PF00071">
    <property type="entry name" value="Ras"/>
    <property type="match status" value="1"/>
</dbReference>
<keyword evidence="3" id="KW-0488">Methylation</keyword>
<dbReference type="SMART" id="SM00174">
    <property type="entry name" value="RHO"/>
    <property type="match status" value="1"/>
</dbReference>
<dbReference type="Proteomes" id="UP001177023">
    <property type="component" value="Unassembled WGS sequence"/>
</dbReference>
<proteinExistence type="inferred from homology"/>
<evidence type="ECO:0000256" key="9">
    <source>
        <dbReference type="ARBA" id="ARBA00038061"/>
    </source>
</evidence>
<dbReference type="SMART" id="SM00175">
    <property type="entry name" value="RAB"/>
    <property type="match status" value="1"/>
</dbReference>
<dbReference type="Gene3D" id="3.40.50.300">
    <property type="entry name" value="P-loop containing nucleotide triphosphate hydrolases"/>
    <property type="match status" value="1"/>
</dbReference>
<keyword evidence="7" id="KW-0449">Lipoprotein</keyword>
<dbReference type="GO" id="GO:0003924">
    <property type="term" value="F:GTPase activity"/>
    <property type="evidence" value="ECO:0007669"/>
    <property type="project" value="InterPro"/>
</dbReference>